<keyword evidence="5 8" id="KW-0812">Transmembrane</keyword>
<feature type="transmembrane region" description="Helical" evidence="8">
    <location>
        <begin position="52"/>
        <end position="73"/>
    </location>
</feature>
<dbReference type="InterPro" id="IPR052017">
    <property type="entry name" value="TSUP"/>
</dbReference>
<keyword evidence="3" id="KW-0813">Transport</keyword>
<dbReference type="PANTHER" id="PTHR30269:SF37">
    <property type="entry name" value="MEMBRANE TRANSPORTER PROTEIN"/>
    <property type="match status" value="1"/>
</dbReference>
<feature type="transmembrane region" description="Helical" evidence="8">
    <location>
        <begin position="148"/>
        <end position="172"/>
    </location>
</feature>
<evidence type="ECO:0000256" key="4">
    <source>
        <dbReference type="ARBA" id="ARBA00022475"/>
    </source>
</evidence>
<evidence type="ECO:0000256" key="8">
    <source>
        <dbReference type="RuleBase" id="RU363041"/>
    </source>
</evidence>
<name>A0A1H2EZ52_9GAMM</name>
<evidence type="ECO:0000256" key="7">
    <source>
        <dbReference type="ARBA" id="ARBA00023136"/>
    </source>
</evidence>
<keyword evidence="7 8" id="KW-0472">Membrane</keyword>
<dbReference type="PANTHER" id="PTHR30269">
    <property type="entry name" value="TRANSMEMBRANE PROTEIN YFCA"/>
    <property type="match status" value="1"/>
</dbReference>
<comment type="subcellular location">
    <subcellularLocation>
        <location evidence="1 8">Cell membrane</location>
        <topology evidence="1 8">Multi-pass membrane protein</topology>
    </subcellularLocation>
</comment>
<evidence type="ECO:0000256" key="5">
    <source>
        <dbReference type="ARBA" id="ARBA00022692"/>
    </source>
</evidence>
<keyword evidence="10" id="KW-1185">Reference proteome</keyword>
<evidence type="ECO:0000256" key="2">
    <source>
        <dbReference type="ARBA" id="ARBA00009142"/>
    </source>
</evidence>
<dbReference type="STRING" id="1434072.SAMN05216210_1159"/>
<evidence type="ECO:0000256" key="1">
    <source>
        <dbReference type="ARBA" id="ARBA00004651"/>
    </source>
</evidence>
<keyword evidence="4 8" id="KW-1003">Cell membrane</keyword>
<dbReference type="GO" id="GO:0005886">
    <property type="term" value="C:plasma membrane"/>
    <property type="evidence" value="ECO:0007669"/>
    <property type="project" value="UniProtKB-SubCell"/>
</dbReference>
<comment type="similarity">
    <text evidence="2 8">Belongs to the 4-toluene sulfonate uptake permease (TSUP) (TC 2.A.102) family.</text>
</comment>
<reference evidence="10" key="1">
    <citation type="submission" date="2016-10" db="EMBL/GenBank/DDBJ databases">
        <authorList>
            <person name="Varghese N."/>
            <person name="Submissions S."/>
        </authorList>
    </citation>
    <scope>NUCLEOTIDE SEQUENCE [LARGE SCALE GENOMIC DNA]</scope>
    <source>
        <strain evidence="10">CECT 8338</strain>
    </source>
</reference>
<dbReference type="AlphaFoldDB" id="A0A1H2EZ52"/>
<dbReference type="Pfam" id="PF01925">
    <property type="entry name" value="TauE"/>
    <property type="match status" value="1"/>
</dbReference>
<dbReference type="Proteomes" id="UP000243924">
    <property type="component" value="Chromosome I"/>
</dbReference>
<evidence type="ECO:0000256" key="6">
    <source>
        <dbReference type="ARBA" id="ARBA00022989"/>
    </source>
</evidence>
<proteinExistence type="inferred from homology"/>
<evidence type="ECO:0000313" key="9">
    <source>
        <dbReference type="EMBL" id="SDU00382.1"/>
    </source>
</evidence>
<dbReference type="InterPro" id="IPR002781">
    <property type="entry name" value="TM_pro_TauE-like"/>
</dbReference>
<feature type="transmembrane region" description="Helical" evidence="8">
    <location>
        <begin position="93"/>
        <end position="113"/>
    </location>
</feature>
<dbReference type="RefSeq" id="WP_197675069.1">
    <property type="nucleotide sequence ID" value="NZ_LT629787.1"/>
</dbReference>
<feature type="transmembrane region" description="Helical" evidence="8">
    <location>
        <begin position="242"/>
        <end position="262"/>
    </location>
</feature>
<gene>
    <name evidence="9" type="ORF">SAMN05216210_1159</name>
</gene>
<organism evidence="9 10">
    <name type="scientific">Halopseudomonas salegens</name>
    <dbReference type="NCBI Taxonomy" id="1434072"/>
    <lineage>
        <taxon>Bacteria</taxon>
        <taxon>Pseudomonadati</taxon>
        <taxon>Pseudomonadota</taxon>
        <taxon>Gammaproteobacteria</taxon>
        <taxon>Pseudomonadales</taxon>
        <taxon>Pseudomonadaceae</taxon>
        <taxon>Halopseudomonas</taxon>
    </lineage>
</organism>
<feature type="transmembrane region" description="Helical" evidence="8">
    <location>
        <begin position="184"/>
        <end position="209"/>
    </location>
</feature>
<evidence type="ECO:0000313" key="10">
    <source>
        <dbReference type="Proteomes" id="UP000243924"/>
    </source>
</evidence>
<accession>A0A1H2EZ52</accession>
<feature type="transmembrane region" description="Helical" evidence="8">
    <location>
        <begin position="215"/>
        <end position="235"/>
    </location>
</feature>
<evidence type="ECO:0000256" key="3">
    <source>
        <dbReference type="ARBA" id="ARBA00022448"/>
    </source>
</evidence>
<protein>
    <recommendedName>
        <fullName evidence="8">Probable membrane transporter protein</fullName>
    </recommendedName>
</protein>
<keyword evidence="6 8" id="KW-1133">Transmembrane helix</keyword>
<feature type="transmembrane region" description="Helical" evidence="8">
    <location>
        <begin position="118"/>
        <end position="136"/>
    </location>
</feature>
<feature type="transmembrane region" description="Helical" evidence="8">
    <location>
        <begin position="23"/>
        <end position="45"/>
    </location>
</feature>
<sequence length="263" mass="27710">MLLLSLTDFHPGFAMLELLPADLSPAISVMLIALALFTSIITAAVGIGGGVLLLAVMAMVMPATAIIPVHGIVQLGSNLNRALLTLRHINLRVIASFVPGVIIGAWLASWLLVDLPLALVQLCIAAFIMLLVWGPAIPKLTTGRVGTLIAAGVTTFISMFVGATGPLVAAFIKQQQAGERFSTVATFAAAMSLQHASKAVVYGVAGFVFHDWLGLMLLMVAAGAIGTWIGIKLLGRLSNQHFGWIFNGLLTLLALRLVWQALV</sequence>
<dbReference type="EMBL" id="LT629787">
    <property type="protein sequence ID" value="SDU00382.1"/>
    <property type="molecule type" value="Genomic_DNA"/>
</dbReference>